<name>A0A0N4XQB0_NIPBR</name>
<reference evidence="1 2" key="2">
    <citation type="submission" date="2018-11" db="EMBL/GenBank/DDBJ databases">
        <authorList>
            <consortium name="Pathogen Informatics"/>
        </authorList>
    </citation>
    <scope>NUCLEOTIDE SEQUENCE [LARGE SCALE GENOMIC DNA]</scope>
</reference>
<reference evidence="3" key="1">
    <citation type="submission" date="2017-02" db="UniProtKB">
        <authorList>
            <consortium name="WormBaseParasite"/>
        </authorList>
    </citation>
    <scope>IDENTIFICATION</scope>
</reference>
<sequence>MVQSILVGRNEEVIARFEPDISDGYAGIIARAACRKELADEDEADVFGDGQLNEHLLRCS</sequence>
<gene>
    <name evidence="1" type="ORF">NBR_LOCUS4713</name>
</gene>
<organism evidence="3">
    <name type="scientific">Nippostrongylus brasiliensis</name>
    <name type="common">Rat hookworm</name>
    <dbReference type="NCBI Taxonomy" id="27835"/>
    <lineage>
        <taxon>Eukaryota</taxon>
        <taxon>Metazoa</taxon>
        <taxon>Ecdysozoa</taxon>
        <taxon>Nematoda</taxon>
        <taxon>Chromadorea</taxon>
        <taxon>Rhabditida</taxon>
        <taxon>Rhabditina</taxon>
        <taxon>Rhabditomorpha</taxon>
        <taxon>Strongyloidea</taxon>
        <taxon>Heligmosomidae</taxon>
        <taxon>Nippostrongylus</taxon>
    </lineage>
</organism>
<dbReference type="WBParaSite" id="NBR_0000471201-mRNA-1">
    <property type="protein sequence ID" value="NBR_0000471201-mRNA-1"/>
    <property type="gene ID" value="NBR_0000471201"/>
</dbReference>
<dbReference type="EMBL" id="UYSL01009393">
    <property type="protein sequence ID" value="VDL68302.1"/>
    <property type="molecule type" value="Genomic_DNA"/>
</dbReference>
<protein>
    <submittedName>
        <fullName evidence="3">DNA-directed RNA polymerase</fullName>
    </submittedName>
</protein>
<keyword evidence="2" id="KW-1185">Reference proteome</keyword>
<dbReference type="AlphaFoldDB" id="A0A0N4XQB0"/>
<proteinExistence type="predicted"/>
<accession>A0A0N4XQB0</accession>
<evidence type="ECO:0000313" key="3">
    <source>
        <dbReference type="WBParaSite" id="NBR_0000471201-mRNA-1"/>
    </source>
</evidence>
<dbReference type="Proteomes" id="UP000271162">
    <property type="component" value="Unassembled WGS sequence"/>
</dbReference>
<evidence type="ECO:0000313" key="2">
    <source>
        <dbReference type="Proteomes" id="UP000271162"/>
    </source>
</evidence>
<evidence type="ECO:0000313" key="1">
    <source>
        <dbReference type="EMBL" id="VDL68302.1"/>
    </source>
</evidence>